<dbReference type="EMBL" id="CYGY02000047">
    <property type="protein sequence ID" value="SIT45618.1"/>
    <property type="molecule type" value="Genomic_DNA"/>
</dbReference>
<name>A0A1N7SDX3_9BURK</name>
<evidence type="ECO:0000256" key="6">
    <source>
        <dbReference type="SAM" id="Phobius"/>
    </source>
</evidence>
<feature type="transmembrane region" description="Helical" evidence="6">
    <location>
        <begin position="404"/>
        <end position="427"/>
    </location>
</feature>
<feature type="transmembrane region" description="Helical" evidence="6">
    <location>
        <begin position="249"/>
        <end position="269"/>
    </location>
</feature>
<comment type="caution">
    <text evidence="8">The sequence shown here is derived from an EMBL/GenBank/DDBJ whole genome shotgun (WGS) entry which is preliminary data.</text>
</comment>
<feature type="transmembrane region" description="Helical" evidence="6">
    <location>
        <begin position="370"/>
        <end position="392"/>
    </location>
</feature>
<reference evidence="8" key="1">
    <citation type="submission" date="2016-12" db="EMBL/GenBank/DDBJ databases">
        <authorList>
            <person name="Moulin L."/>
        </authorList>
    </citation>
    <scope>NUCLEOTIDE SEQUENCE [LARGE SCALE GENOMIC DNA]</scope>
    <source>
        <strain evidence="8">STM 7183</strain>
    </source>
</reference>
<dbReference type="SUPFAM" id="SSF103473">
    <property type="entry name" value="MFS general substrate transporter"/>
    <property type="match status" value="1"/>
</dbReference>
<keyword evidence="4 6" id="KW-1133">Transmembrane helix</keyword>
<keyword evidence="9" id="KW-1185">Reference proteome</keyword>
<feature type="domain" description="Major facilitator superfamily (MFS) profile" evidence="7">
    <location>
        <begin position="17"/>
        <end position="428"/>
    </location>
</feature>
<gene>
    <name evidence="8" type="primary">ttuB</name>
    <name evidence="8" type="ORF">BN2476_470082</name>
</gene>
<dbReference type="GO" id="GO:0022857">
    <property type="term" value="F:transmembrane transporter activity"/>
    <property type="evidence" value="ECO:0007669"/>
    <property type="project" value="InterPro"/>
</dbReference>
<dbReference type="InterPro" id="IPR020846">
    <property type="entry name" value="MFS_dom"/>
</dbReference>
<dbReference type="RefSeq" id="WP_087736738.1">
    <property type="nucleotide sequence ID" value="NZ_CYGY02000047.1"/>
</dbReference>
<feature type="transmembrane region" description="Helical" evidence="6">
    <location>
        <begin position="50"/>
        <end position="70"/>
    </location>
</feature>
<dbReference type="FunFam" id="1.20.1250.20:FF:000018">
    <property type="entry name" value="MFS transporter permease"/>
    <property type="match status" value="1"/>
</dbReference>
<evidence type="ECO:0000256" key="3">
    <source>
        <dbReference type="ARBA" id="ARBA00022692"/>
    </source>
</evidence>
<evidence type="ECO:0000313" key="8">
    <source>
        <dbReference type="EMBL" id="SIT45618.1"/>
    </source>
</evidence>
<feature type="transmembrane region" description="Helical" evidence="6">
    <location>
        <begin position="82"/>
        <end position="102"/>
    </location>
</feature>
<evidence type="ECO:0000313" key="9">
    <source>
        <dbReference type="Proteomes" id="UP000195569"/>
    </source>
</evidence>
<protein>
    <submittedName>
        <fullName evidence="8">Tartrate transporter</fullName>
    </submittedName>
</protein>
<dbReference type="Proteomes" id="UP000195569">
    <property type="component" value="Unassembled WGS sequence"/>
</dbReference>
<proteinExistence type="predicted"/>
<dbReference type="InterPro" id="IPR011701">
    <property type="entry name" value="MFS"/>
</dbReference>
<dbReference type="PANTHER" id="PTHR43791:SF36">
    <property type="entry name" value="TRANSPORTER, PUTATIVE (AFU_ORTHOLOGUE AFUA_6G08340)-RELATED"/>
    <property type="match status" value="1"/>
</dbReference>
<dbReference type="AlphaFoldDB" id="A0A1N7SDX3"/>
<feature type="transmembrane region" description="Helical" evidence="6">
    <location>
        <begin position="314"/>
        <end position="331"/>
    </location>
</feature>
<comment type="subcellular location">
    <subcellularLocation>
        <location evidence="1">Membrane</location>
        <topology evidence="1">Multi-pass membrane protein</topology>
    </subcellularLocation>
</comment>
<dbReference type="PANTHER" id="PTHR43791">
    <property type="entry name" value="PERMEASE-RELATED"/>
    <property type="match status" value="1"/>
</dbReference>
<keyword evidence="3 6" id="KW-0812">Transmembrane</keyword>
<evidence type="ECO:0000256" key="2">
    <source>
        <dbReference type="ARBA" id="ARBA00022448"/>
    </source>
</evidence>
<dbReference type="PROSITE" id="PS50850">
    <property type="entry name" value="MFS"/>
    <property type="match status" value="1"/>
</dbReference>
<dbReference type="CDD" id="cd17319">
    <property type="entry name" value="MFS_ExuT_GudP_like"/>
    <property type="match status" value="1"/>
</dbReference>
<evidence type="ECO:0000256" key="5">
    <source>
        <dbReference type="ARBA" id="ARBA00023136"/>
    </source>
</evidence>
<feature type="transmembrane region" description="Helical" evidence="6">
    <location>
        <begin position="281"/>
        <end position="302"/>
    </location>
</feature>
<dbReference type="GO" id="GO:0016020">
    <property type="term" value="C:membrane"/>
    <property type="evidence" value="ECO:0007669"/>
    <property type="project" value="UniProtKB-SubCell"/>
</dbReference>
<sequence>MNAAEEAAVLKKTAWRLIPFLFLLYIVSYIDRTNVGFAALQMNHEIGLTHAMYGLGAGIFFIGMLPFEVPSNLMMVRFGARVWLARIMIVWGLVTLATSLITGPNSFYVVRFLLGISEAGFFPGVLFYLTFWFPREHRTQIIARFMISLPIAAAIGGPVSSLILQCFDGVAGIPGWRWLFVVEGIPAVLLGFVTWRVLLERPTQARWLTPAQRDALQAKIDREQAEDRANGDSHSAAHVFKTLFDWRTLVVTFTGVCFVIGFYGAGFWLPQIIKTFHVTTLQVGLLSALPNLLGAIAMLVWARRCRSRMMQLSDVIYPLLLACVAFVVAAYNLDQPVIAMSGFCVAMIGLYACMPAYWSLPTMFFSGTAAAAALAFVNAVSNLGGFFGPTIIGWLTQTTGSFKLAIATMGGFVLVGAIALLLLLPAYQRHRDMTRARTVAA</sequence>
<dbReference type="Pfam" id="PF07690">
    <property type="entry name" value="MFS_1"/>
    <property type="match status" value="1"/>
</dbReference>
<evidence type="ECO:0000259" key="7">
    <source>
        <dbReference type="PROSITE" id="PS50850"/>
    </source>
</evidence>
<organism evidence="8 9">
    <name type="scientific">Paraburkholderia piptadeniae</name>
    <dbReference type="NCBI Taxonomy" id="1701573"/>
    <lineage>
        <taxon>Bacteria</taxon>
        <taxon>Pseudomonadati</taxon>
        <taxon>Pseudomonadota</taxon>
        <taxon>Betaproteobacteria</taxon>
        <taxon>Burkholderiales</taxon>
        <taxon>Burkholderiaceae</taxon>
        <taxon>Paraburkholderia</taxon>
    </lineage>
</organism>
<dbReference type="InterPro" id="IPR036259">
    <property type="entry name" value="MFS_trans_sf"/>
</dbReference>
<evidence type="ECO:0000256" key="4">
    <source>
        <dbReference type="ARBA" id="ARBA00022989"/>
    </source>
</evidence>
<dbReference type="OrthoDB" id="5441967at2"/>
<feature type="transmembrane region" description="Helical" evidence="6">
    <location>
        <begin position="141"/>
        <end position="164"/>
    </location>
</feature>
<feature type="transmembrane region" description="Helical" evidence="6">
    <location>
        <begin position="108"/>
        <end position="129"/>
    </location>
</feature>
<keyword evidence="2" id="KW-0813">Transport</keyword>
<keyword evidence="5 6" id="KW-0472">Membrane</keyword>
<feature type="transmembrane region" description="Helical" evidence="6">
    <location>
        <begin position="176"/>
        <end position="198"/>
    </location>
</feature>
<accession>A0A1N7SDX3</accession>
<feature type="transmembrane region" description="Helical" evidence="6">
    <location>
        <begin position="337"/>
        <end position="358"/>
    </location>
</feature>
<feature type="transmembrane region" description="Helical" evidence="6">
    <location>
        <begin position="14"/>
        <end position="30"/>
    </location>
</feature>
<evidence type="ECO:0000256" key="1">
    <source>
        <dbReference type="ARBA" id="ARBA00004141"/>
    </source>
</evidence>
<dbReference type="Gene3D" id="1.20.1250.20">
    <property type="entry name" value="MFS general substrate transporter like domains"/>
    <property type="match status" value="2"/>
</dbReference>